<reference evidence="5" key="1">
    <citation type="submission" date="2022-09" db="EMBL/GenBank/DDBJ databases">
        <authorList>
            <person name="Li Z.-J."/>
        </authorList>
    </citation>
    <scope>NUCLEOTIDE SEQUENCE</scope>
    <source>
        <strain evidence="5">TGB10</strain>
    </source>
</reference>
<keyword evidence="2" id="KW-0863">Zinc-finger</keyword>
<feature type="domain" description="RanBP2-type" evidence="4">
    <location>
        <begin position="75"/>
        <end position="94"/>
    </location>
</feature>
<dbReference type="InterPro" id="IPR011322">
    <property type="entry name" value="N-reg_PII-like_a/b"/>
</dbReference>
<organism evidence="5 6">
    <name type="scientific">Salinivibrio proteolyticus</name>
    <dbReference type="NCBI Taxonomy" id="334715"/>
    <lineage>
        <taxon>Bacteria</taxon>
        <taxon>Pseudomonadati</taxon>
        <taxon>Pseudomonadota</taxon>
        <taxon>Gammaproteobacteria</taxon>
        <taxon>Vibrionales</taxon>
        <taxon>Vibrionaceae</taxon>
        <taxon>Salinivibrio</taxon>
    </lineage>
</organism>
<evidence type="ECO:0000256" key="2">
    <source>
        <dbReference type="ARBA" id="ARBA00022771"/>
    </source>
</evidence>
<accession>A0ABY7LCK4</accession>
<keyword evidence="6" id="KW-1185">Reference proteome</keyword>
<sequence>MEKVYQASNTLEAHSLKGLLASHNIPCLLKGEALSAAVGELPTDVQGVTLWVAPEHIHQARVLLQEYEAQSQTRWVCGHCGEDNAGSFELCWQCQHNRDD</sequence>
<dbReference type="Pfam" id="PF09413">
    <property type="entry name" value="DUF2007"/>
    <property type="match status" value="1"/>
</dbReference>
<evidence type="ECO:0000313" key="6">
    <source>
        <dbReference type="Proteomes" id="UP001164676"/>
    </source>
</evidence>
<gene>
    <name evidence="5" type="ORF">N7E60_00435</name>
</gene>
<dbReference type="InterPro" id="IPR055999">
    <property type="entry name" value="DUF7577"/>
</dbReference>
<dbReference type="SUPFAM" id="SSF54913">
    <property type="entry name" value="GlnB-like"/>
    <property type="match status" value="1"/>
</dbReference>
<dbReference type="Proteomes" id="UP001164676">
    <property type="component" value="Chromosome"/>
</dbReference>
<dbReference type="PROSITE" id="PS01358">
    <property type="entry name" value="ZF_RANBP2_1"/>
    <property type="match status" value="1"/>
</dbReference>
<dbReference type="Pfam" id="PF24463">
    <property type="entry name" value="DUF7577"/>
    <property type="match status" value="1"/>
</dbReference>
<protein>
    <submittedName>
        <fullName evidence="5">DUF2007 domain-containing protein</fullName>
    </submittedName>
</protein>
<dbReference type="Gene3D" id="3.30.70.790">
    <property type="entry name" value="UreE, C-terminal domain"/>
    <property type="match status" value="1"/>
</dbReference>
<keyword evidence="3" id="KW-0862">Zinc</keyword>
<dbReference type="RefSeq" id="WP_269597841.1">
    <property type="nucleotide sequence ID" value="NZ_CP114584.1"/>
</dbReference>
<dbReference type="InterPro" id="IPR001876">
    <property type="entry name" value="Znf_RanBP2"/>
</dbReference>
<name>A0ABY7LCK4_9GAMM</name>
<proteinExistence type="predicted"/>
<dbReference type="EMBL" id="CP114584">
    <property type="protein sequence ID" value="WBA14833.1"/>
    <property type="molecule type" value="Genomic_DNA"/>
</dbReference>
<evidence type="ECO:0000313" key="5">
    <source>
        <dbReference type="EMBL" id="WBA14833.1"/>
    </source>
</evidence>
<evidence type="ECO:0000259" key="4">
    <source>
        <dbReference type="PROSITE" id="PS01358"/>
    </source>
</evidence>
<evidence type="ECO:0000256" key="3">
    <source>
        <dbReference type="ARBA" id="ARBA00022833"/>
    </source>
</evidence>
<evidence type="ECO:0000256" key="1">
    <source>
        <dbReference type="ARBA" id="ARBA00022723"/>
    </source>
</evidence>
<keyword evidence="1" id="KW-0479">Metal-binding</keyword>
<dbReference type="InterPro" id="IPR018551">
    <property type="entry name" value="DUF2007"/>
</dbReference>